<evidence type="ECO:0000313" key="3">
    <source>
        <dbReference type="Proteomes" id="UP000665043"/>
    </source>
</evidence>
<dbReference type="Gene3D" id="1.20.140.160">
    <property type="match status" value="1"/>
</dbReference>
<feature type="domain" description="RNA polymerase sigma-70 region 4" evidence="1">
    <location>
        <begin position="150"/>
        <end position="199"/>
    </location>
</feature>
<dbReference type="InterPro" id="IPR007630">
    <property type="entry name" value="RNA_pol_sigma70_r4"/>
</dbReference>
<name>A0ABX7VPC3_9BACI</name>
<sequence length="204" mass="24710">MEYERYSNNQHDIVEEFFERYHNFARQPVVKSFFSTEENKLLLEKALVERTEESRKRLDNKFRDYYHRAKLTKYFSNLIYFNSINFDKRTRTYYEKYLTILNQPLSDKETDSEDEWIDIISKETFDPVEEIVRDSEKLEDHILDEALYDAIQQLSMLQKEVLALIYVNQLKIKEVAAVRKTSSQNISKIHRQAIAKLKKYLKER</sequence>
<dbReference type="RefSeq" id="WP_209367654.1">
    <property type="nucleotide sequence ID" value="NZ_CP046956.1"/>
</dbReference>
<proteinExistence type="predicted"/>
<dbReference type="Proteomes" id="UP000665043">
    <property type="component" value="Chromosome"/>
</dbReference>
<dbReference type="InterPro" id="IPR013324">
    <property type="entry name" value="RNA_pol_sigma_r3/r4-like"/>
</dbReference>
<accession>A0ABX7VPC3</accession>
<evidence type="ECO:0000313" key="2">
    <source>
        <dbReference type="EMBL" id="QTM98736.1"/>
    </source>
</evidence>
<dbReference type="SUPFAM" id="SSF88659">
    <property type="entry name" value="Sigma3 and sigma4 domains of RNA polymerase sigma factors"/>
    <property type="match status" value="1"/>
</dbReference>
<keyword evidence="3" id="KW-1185">Reference proteome</keyword>
<evidence type="ECO:0000259" key="1">
    <source>
        <dbReference type="Pfam" id="PF04545"/>
    </source>
</evidence>
<gene>
    <name evidence="2" type="ORF">ERJ70_05165</name>
</gene>
<protein>
    <recommendedName>
        <fullName evidence="1">RNA polymerase sigma-70 region 4 domain-containing protein</fullName>
    </recommendedName>
</protein>
<organism evidence="2 3">
    <name type="scientific">Sediminibacillus dalangtanensis</name>
    <dbReference type="NCBI Taxonomy" id="2729421"/>
    <lineage>
        <taxon>Bacteria</taxon>
        <taxon>Bacillati</taxon>
        <taxon>Bacillota</taxon>
        <taxon>Bacilli</taxon>
        <taxon>Bacillales</taxon>
        <taxon>Bacillaceae</taxon>
        <taxon>Sediminibacillus</taxon>
    </lineage>
</organism>
<reference evidence="2 3" key="1">
    <citation type="submission" date="2019-12" db="EMBL/GenBank/DDBJ databases">
        <title>The whole genome sequencing of a strain isolated from a Mars analog, Dalangtan Playa.</title>
        <authorList>
            <person name="Huang T."/>
        </authorList>
    </citation>
    <scope>NUCLEOTIDE SEQUENCE [LARGE SCALE GENOMIC DNA]</scope>
    <source>
        <strain evidence="2 3">DP4-553-S</strain>
    </source>
</reference>
<dbReference type="EMBL" id="CP046956">
    <property type="protein sequence ID" value="QTM98736.1"/>
    <property type="molecule type" value="Genomic_DNA"/>
</dbReference>
<dbReference type="Pfam" id="PF04545">
    <property type="entry name" value="Sigma70_r4"/>
    <property type="match status" value="1"/>
</dbReference>